<evidence type="ECO:0000256" key="2">
    <source>
        <dbReference type="ARBA" id="ARBA00022448"/>
    </source>
</evidence>
<name>A0A552UIP6_9SPHN</name>
<evidence type="ECO:0000256" key="4">
    <source>
        <dbReference type="ARBA" id="ARBA00022692"/>
    </source>
</evidence>
<reference evidence="8 9" key="1">
    <citation type="submission" date="2019-07" db="EMBL/GenBank/DDBJ databases">
        <title>Novel species isolated from glacier.</title>
        <authorList>
            <person name="Liu Q."/>
            <person name="Xin Y.-H."/>
        </authorList>
    </citation>
    <scope>NUCLEOTIDE SEQUENCE [LARGE SCALE GENOMIC DNA]</scope>
    <source>
        <strain evidence="8 9">LB1R16</strain>
    </source>
</reference>
<dbReference type="GO" id="GO:0022857">
    <property type="term" value="F:transmembrane transporter activity"/>
    <property type="evidence" value="ECO:0007669"/>
    <property type="project" value="InterPro"/>
</dbReference>
<keyword evidence="2" id="KW-0813">Transport</keyword>
<evidence type="ECO:0000256" key="3">
    <source>
        <dbReference type="ARBA" id="ARBA00022475"/>
    </source>
</evidence>
<evidence type="ECO:0000256" key="1">
    <source>
        <dbReference type="ARBA" id="ARBA00004651"/>
    </source>
</evidence>
<comment type="subcellular location">
    <subcellularLocation>
        <location evidence="1">Cell membrane</location>
        <topology evidence="1">Multi-pass membrane protein</topology>
    </subcellularLocation>
</comment>
<evidence type="ECO:0000313" key="9">
    <source>
        <dbReference type="Proteomes" id="UP000317894"/>
    </source>
</evidence>
<dbReference type="PANTHER" id="PTHR23517:SF15">
    <property type="entry name" value="PROTON-DEPENDENT OLIGOPEPTIDE FAMILY TRANSPORT PROTEIN"/>
    <property type="match status" value="1"/>
</dbReference>
<dbReference type="SUPFAM" id="SSF103473">
    <property type="entry name" value="MFS general substrate transporter"/>
    <property type="match status" value="1"/>
</dbReference>
<dbReference type="EMBL" id="VJWA01000001">
    <property type="protein sequence ID" value="TRW18077.1"/>
    <property type="molecule type" value="Genomic_DNA"/>
</dbReference>
<dbReference type="Pfam" id="PF00854">
    <property type="entry name" value="PTR2"/>
    <property type="match status" value="2"/>
</dbReference>
<dbReference type="InterPro" id="IPR000109">
    <property type="entry name" value="POT_fam"/>
</dbReference>
<accession>A0A552UIP6</accession>
<evidence type="ECO:0000256" key="7">
    <source>
        <dbReference type="SAM" id="Phobius"/>
    </source>
</evidence>
<dbReference type="InterPro" id="IPR050171">
    <property type="entry name" value="MFS_Transporters"/>
</dbReference>
<dbReference type="OrthoDB" id="9772725at2"/>
<organism evidence="8 9">
    <name type="scientific">Glacieibacterium frigidum</name>
    <dbReference type="NCBI Taxonomy" id="2593303"/>
    <lineage>
        <taxon>Bacteria</taxon>
        <taxon>Pseudomonadati</taxon>
        <taxon>Pseudomonadota</taxon>
        <taxon>Alphaproteobacteria</taxon>
        <taxon>Sphingomonadales</taxon>
        <taxon>Sphingosinicellaceae</taxon>
        <taxon>Glacieibacterium</taxon>
    </lineage>
</organism>
<feature type="transmembrane region" description="Helical" evidence="7">
    <location>
        <begin position="238"/>
        <end position="260"/>
    </location>
</feature>
<dbReference type="Proteomes" id="UP000317894">
    <property type="component" value="Unassembled WGS sequence"/>
</dbReference>
<feature type="transmembrane region" description="Helical" evidence="7">
    <location>
        <begin position="208"/>
        <end position="226"/>
    </location>
</feature>
<evidence type="ECO:0000256" key="6">
    <source>
        <dbReference type="ARBA" id="ARBA00023136"/>
    </source>
</evidence>
<keyword evidence="5 7" id="KW-1133">Transmembrane helix</keyword>
<protein>
    <submittedName>
        <fullName evidence="8">Peptide MFS transporter</fullName>
    </submittedName>
</protein>
<keyword evidence="4 7" id="KW-0812">Transmembrane</keyword>
<keyword evidence="3" id="KW-1003">Cell membrane</keyword>
<proteinExistence type="predicted"/>
<feature type="transmembrane region" description="Helical" evidence="7">
    <location>
        <begin position="106"/>
        <end position="126"/>
    </location>
</feature>
<dbReference type="InterPro" id="IPR036259">
    <property type="entry name" value="MFS_trans_sf"/>
</dbReference>
<sequence length="497" mass="51872">MGGPRGVHRGGCVQRGAGFAEEGGGAGRALALGGTAPSLRTGHGGLRVTVETTAQPRALRTIVATEAFDRFSFYGMITLLPLYLNAELLRPGTIETVLGLGGLQRLLFGSGTPSIIALGSAIYGLYAGTVSIMPLLGGVIGDRLIGARRAVLSGCLIMAAGHALMTQPAYFLVALVLLVTGSGMVRANMAAQVASLYGPDDPRRKGGFGIYLIGLNVGAMAAPLIAGTLGEKIGFDWGFGAAAIAMLVAIGVYVVGWRHLPVDALRRSGGAMRAKLSRRDGQVIGALVLMLLPLILMTAAYNQAFNILLVWAEAKVDRSVFGLTMPVTWFVSIDGALTIIAVAVLTRIWARQARAGRDWSDWRWIALGGTIQVAALLALAWGTWVAGAGQVSIWPVLLFFLLSDIATPMSYTVIQSTFARAAPLAIVAVMMAVFALYDAASQFAVGALGGLYDRLTTVDFWLVHAGVAGLSLVAVAVLRPLIGPLLSPAASAPDVPR</sequence>
<keyword evidence="6 7" id="KW-0472">Membrane</keyword>
<feature type="transmembrane region" description="Helical" evidence="7">
    <location>
        <begin position="393"/>
        <end position="414"/>
    </location>
</feature>
<dbReference type="GO" id="GO:0005886">
    <property type="term" value="C:plasma membrane"/>
    <property type="evidence" value="ECO:0007669"/>
    <property type="project" value="UniProtKB-SubCell"/>
</dbReference>
<feature type="transmembrane region" description="Helical" evidence="7">
    <location>
        <begin position="460"/>
        <end position="478"/>
    </location>
</feature>
<comment type="caution">
    <text evidence="8">The sequence shown here is derived from an EMBL/GenBank/DDBJ whole genome shotgun (WGS) entry which is preliminary data.</text>
</comment>
<dbReference type="PANTHER" id="PTHR23517">
    <property type="entry name" value="RESISTANCE PROTEIN MDTM, PUTATIVE-RELATED-RELATED"/>
    <property type="match status" value="1"/>
</dbReference>
<feature type="transmembrane region" description="Helical" evidence="7">
    <location>
        <begin position="281"/>
        <end position="301"/>
    </location>
</feature>
<keyword evidence="9" id="KW-1185">Reference proteome</keyword>
<dbReference type="Gene3D" id="1.20.1250.20">
    <property type="entry name" value="MFS general substrate transporter like domains"/>
    <property type="match status" value="2"/>
</dbReference>
<evidence type="ECO:0000256" key="5">
    <source>
        <dbReference type="ARBA" id="ARBA00022989"/>
    </source>
</evidence>
<evidence type="ECO:0000313" key="8">
    <source>
        <dbReference type="EMBL" id="TRW18077.1"/>
    </source>
</evidence>
<feature type="transmembrane region" description="Helical" evidence="7">
    <location>
        <begin position="362"/>
        <end position="381"/>
    </location>
</feature>
<feature type="transmembrane region" description="Helical" evidence="7">
    <location>
        <begin position="327"/>
        <end position="350"/>
    </location>
</feature>
<gene>
    <name evidence="8" type="ORF">FMM06_08190</name>
</gene>
<dbReference type="AlphaFoldDB" id="A0A552UIP6"/>
<feature type="transmembrane region" description="Helical" evidence="7">
    <location>
        <begin position="421"/>
        <end position="440"/>
    </location>
</feature>